<dbReference type="SMART" id="SM00421">
    <property type="entry name" value="HTH_LUXR"/>
    <property type="match status" value="1"/>
</dbReference>
<evidence type="ECO:0000259" key="4">
    <source>
        <dbReference type="PROSITE" id="PS50043"/>
    </source>
</evidence>
<accession>A0A7Y9DN17</accession>
<dbReference type="PANTHER" id="PTHR44688">
    <property type="entry name" value="DNA-BINDING TRANSCRIPTIONAL ACTIVATOR DEVR_DOSR"/>
    <property type="match status" value="1"/>
</dbReference>
<dbReference type="AlphaFoldDB" id="A0A7Y9DN17"/>
<dbReference type="PRINTS" id="PR00038">
    <property type="entry name" value="HTHLUXR"/>
</dbReference>
<evidence type="ECO:0000256" key="1">
    <source>
        <dbReference type="ARBA" id="ARBA00023015"/>
    </source>
</evidence>
<dbReference type="GO" id="GO:0006355">
    <property type="term" value="P:regulation of DNA-templated transcription"/>
    <property type="evidence" value="ECO:0007669"/>
    <property type="project" value="InterPro"/>
</dbReference>
<evidence type="ECO:0000256" key="3">
    <source>
        <dbReference type="ARBA" id="ARBA00023163"/>
    </source>
</evidence>
<dbReference type="InterPro" id="IPR016032">
    <property type="entry name" value="Sig_transdc_resp-reg_C-effctor"/>
</dbReference>
<dbReference type="Proteomes" id="UP000521922">
    <property type="component" value="Unassembled WGS sequence"/>
</dbReference>
<dbReference type="SUPFAM" id="SSF46894">
    <property type="entry name" value="C-terminal effector domain of the bipartite response regulators"/>
    <property type="match status" value="1"/>
</dbReference>
<organism evidence="5 6">
    <name type="scientific">Kineococcus aurantiacus</name>
    <dbReference type="NCBI Taxonomy" id="37633"/>
    <lineage>
        <taxon>Bacteria</taxon>
        <taxon>Bacillati</taxon>
        <taxon>Actinomycetota</taxon>
        <taxon>Actinomycetes</taxon>
        <taxon>Kineosporiales</taxon>
        <taxon>Kineosporiaceae</taxon>
        <taxon>Kineococcus</taxon>
    </lineage>
</organism>
<sequence length="345" mass="37356">MLRAKRWRLVHSSGMELLEIAEPTTQVLHGLSTLLRLVPGDVAGEVEVRPGDVPRVTEIPELLRPVQHADVRELFRTNPAVVHLAEHRHLSASRVEDLCGPAAWADNPMRRELLEPNRVPHALLTGDLTADGEVHGWGVNRSRPFTDDDLDVLRAFEGFLRRAAADRRRHHLVLDLEHSVASGAGLLLAHGEHVTYLNDEAAALLEKHRVPATTVVALSRTVLTSANPVAGLPTRHGALRLRWRPALPGASAVVVDEPRAAAAVAAALTNRQYAILCHLSNGLTAAAIGRYLGISERTVHKHLQHLYRTLSVTDRLAAVSRGRGLGLLPVVGGCGQLEGTTHVGG</sequence>
<comment type="caution">
    <text evidence="5">The sequence shown here is derived from an EMBL/GenBank/DDBJ whole genome shotgun (WGS) entry which is preliminary data.</text>
</comment>
<dbReference type="Gene3D" id="1.10.10.10">
    <property type="entry name" value="Winged helix-like DNA-binding domain superfamily/Winged helix DNA-binding domain"/>
    <property type="match status" value="1"/>
</dbReference>
<dbReference type="PANTHER" id="PTHR44688:SF16">
    <property type="entry name" value="DNA-BINDING TRANSCRIPTIONAL ACTIVATOR DEVR_DOSR"/>
    <property type="match status" value="1"/>
</dbReference>
<keyword evidence="1" id="KW-0805">Transcription regulation</keyword>
<reference evidence="5 6" key="1">
    <citation type="submission" date="2020-07" db="EMBL/GenBank/DDBJ databases">
        <title>Sequencing the genomes of 1000 actinobacteria strains.</title>
        <authorList>
            <person name="Klenk H.-P."/>
        </authorList>
    </citation>
    <scope>NUCLEOTIDE SEQUENCE [LARGE SCALE GENOMIC DNA]</scope>
    <source>
        <strain evidence="5 6">DSM 7487</strain>
    </source>
</reference>
<evidence type="ECO:0000313" key="5">
    <source>
        <dbReference type="EMBL" id="NYD23635.1"/>
    </source>
</evidence>
<gene>
    <name evidence="5" type="ORF">BJ968_003175</name>
</gene>
<dbReference type="InterPro" id="IPR000792">
    <property type="entry name" value="Tscrpt_reg_LuxR_C"/>
</dbReference>
<keyword evidence="2 5" id="KW-0238">DNA-binding</keyword>
<name>A0A7Y9DN17_9ACTN</name>
<evidence type="ECO:0000256" key="2">
    <source>
        <dbReference type="ARBA" id="ARBA00023125"/>
    </source>
</evidence>
<keyword evidence="6" id="KW-1185">Reference proteome</keyword>
<protein>
    <submittedName>
        <fullName evidence="5">DNA-binding CsgD family transcriptional regulator</fullName>
    </submittedName>
</protein>
<dbReference type="PROSITE" id="PS50043">
    <property type="entry name" value="HTH_LUXR_2"/>
    <property type="match status" value="1"/>
</dbReference>
<dbReference type="EMBL" id="JACCBB010000001">
    <property type="protein sequence ID" value="NYD23635.1"/>
    <property type="molecule type" value="Genomic_DNA"/>
</dbReference>
<dbReference type="CDD" id="cd06170">
    <property type="entry name" value="LuxR_C_like"/>
    <property type="match status" value="1"/>
</dbReference>
<proteinExistence type="predicted"/>
<dbReference type="RefSeq" id="WP_218885097.1">
    <property type="nucleotide sequence ID" value="NZ_BAAAGN010000016.1"/>
</dbReference>
<keyword evidence="3" id="KW-0804">Transcription</keyword>
<dbReference type="GO" id="GO:0003677">
    <property type="term" value="F:DNA binding"/>
    <property type="evidence" value="ECO:0007669"/>
    <property type="project" value="UniProtKB-KW"/>
</dbReference>
<evidence type="ECO:0000313" key="6">
    <source>
        <dbReference type="Proteomes" id="UP000521922"/>
    </source>
</evidence>
<dbReference type="Pfam" id="PF00196">
    <property type="entry name" value="GerE"/>
    <property type="match status" value="1"/>
</dbReference>
<feature type="domain" description="HTH luxR-type" evidence="4">
    <location>
        <begin position="261"/>
        <end position="326"/>
    </location>
</feature>
<dbReference type="InterPro" id="IPR036388">
    <property type="entry name" value="WH-like_DNA-bd_sf"/>
</dbReference>